<feature type="region of interest" description="Disordered" evidence="1">
    <location>
        <begin position="1"/>
        <end position="27"/>
    </location>
</feature>
<gene>
    <name evidence="2" type="ORF">MM415A00210_0015</name>
</gene>
<keyword evidence="2" id="KW-0808">Transferase</keyword>
<dbReference type="Pfam" id="PF05869">
    <property type="entry name" value="Dam"/>
    <property type="match status" value="1"/>
</dbReference>
<sequence>MGRRLTPKGEGEMKGKGNDGRGDNQDRDLWQTEQGFWDLLNAQYAFRFDCCASEQNKKTQQFSGNFESVHSVNMGWMNPPFSKAMAMFKHFFNVVKSGVAIYRFDNPETKIWQEVIFPNASWVFIPSGRVSYTPFDITIRGGLTRFPSALIGLNVEPPKSIKGFVLTAQRIGDNL</sequence>
<accession>A0A6M3KR33</accession>
<dbReference type="AlphaFoldDB" id="A0A6M3KR33"/>
<organism evidence="2">
    <name type="scientific">viral metagenome</name>
    <dbReference type="NCBI Taxonomy" id="1070528"/>
    <lineage>
        <taxon>unclassified sequences</taxon>
        <taxon>metagenomes</taxon>
        <taxon>organismal metagenomes</taxon>
    </lineage>
</organism>
<dbReference type="InterPro" id="IPR008593">
    <property type="entry name" value="Dam_MeTrfase"/>
</dbReference>
<feature type="compositionally biased region" description="Basic and acidic residues" evidence="1">
    <location>
        <begin position="7"/>
        <end position="27"/>
    </location>
</feature>
<dbReference type="EMBL" id="MT142527">
    <property type="protein sequence ID" value="QJA84290.1"/>
    <property type="molecule type" value="Genomic_DNA"/>
</dbReference>
<keyword evidence="2" id="KW-0489">Methyltransferase</keyword>
<reference evidence="2" key="1">
    <citation type="submission" date="2020-03" db="EMBL/GenBank/DDBJ databases">
        <title>The deep terrestrial virosphere.</title>
        <authorList>
            <person name="Holmfeldt K."/>
            <person name="Nilsson E."/>
            <person name="Simone D."/>
            <person name="Lopez-Fernandez M."/>
            <person name="Wu X."/>
            <person name="de Brujin I."/>
            <person name="Lundin D."/>
            <person name="Andersson A."/>
            <person name="Bertilsson S."/>
            <person name="Dopson M."/>
        </authorList>
    </citation>
    <scope>NUCLEOTIDE SEQUENCE</scope>
    <source>
        <strain evidence="2">MM415A00210</strain>
    </source>
</reference>
<evidence type="ECO:0000313" key="2">
    <source>
        <dbReference type="EMBL" id="QJA84290.1"/>
    </source>
</evidence>
<protein>
    <submittedName>
        <fullName evidence="2">Putative methyltransferase</fullName>
    </submittedName>
</protein>
<dbReference type="GO" id="GO:0009007">
    <property type="term" value="F:site-specific DNA-methyltransferase (adenine-specific) activity"/>
    <property type="evidence" value="ECO:0007669"/>
    <property type="project" value="InterPro"/>
</dbReference>
<proteinExistence type="predicted"/>
<dbReference type="GO" id="GO:0032259">
    <property type="term" value="P:methylation"/>
    <property type="evidence" value="ECO:0007669"/>
    <property type="project" value="UniProtKB-KW"/>
</dbReference>
<evidence type="ECO:0000256" key="1">
    <source>
        <dbReference type="SAM" id="MobiDB-lite"/>
    </source>
</evidence>
<dbReference type="GO" id="GO:0003677">
    <property type="term" value="F:DNA binding"/>
    <property type="evidence" value="ECO:0007669"/>
    <property type="project" value="InterPro"/>
</dbReference>
<dbReference type="GO" id="GO:0009307">
    <property type="term" value="P:DNA restriction-modification system"/>
    <property type="evidence" value="ECO:0007669"/>
    <property type="project" value="InterPro"/>
</dbReference>
<name>A0A6M3KR33_9ZZZZ</name>